<feature type="binding site" description="axial binding residue" evidence="5">
    <location>
        <position position="812"/>
    </location>
    <ligand>
        <name>heme</name>
        <dbReference type="ChEBI" id="CHEBI:30413"/>
    </ligand>
    <ligandPart>
        <name>Fe</name>
        <dbReference type="ChEBI" id="CHEBI:18248"/>
    </ligandPart>
</feature>
<evidence type="ECO:0000256" key="2">
    <source>
        <dbReference type="ARBA" id="ARBA00022723"/>
    </source>
</evidence>
<evidence type="ECO:0000313" key="7">
    <source>
        <dbReference type="EMBL" id="KAF8693669.1"/>
    </source>
</evidence>
<dbReference type="AlphaFoldDB" id="A0A835BC26"/>
<reference evidence="7" key="1">
    <citation type="submission" date="2020-07" db="EMBL/GenBank/DDBJ databases">
        <title>Genome sequence and genetic diversity analysis of an under-domesticated orphan crop, white fonio (Digitaria exilis).</title>
        <authorList>
            <person name="Bennetzen J.L."/>
            <person name="Chen S."/>
            <person name="Ma X."/>
            <person name="Wang X."/>
            <person name="Yssel A.E.J."/>
            <person name="Chaluvadi S.R."/>
            <person name="Johnson M."/>
            <person name="Gangashetty P."/>
            <person name="Hamidou F."/>
            <person name="Sanogo M.D."/>
            <person name="Zwaenepoel A."/>
            <person name="Wallace J."/>
            <person name="Van De Peer Y."/>
            <person name="Van Deynze A."/>
        </authorList>
    </citation>
    <scope>NUCLEOTIDE SEQUENCE</scope>
    <source>
        <tissue evidence="7">Leaves</tissue>
    </source>
</reference>
<proteinExistence type="inferred from homology"/>
<dbReference type="PROSITE" id="PS00086">
    <property type="entry name" value="CYTOCHROME_P450"/>
    <property type="match status" value="1"/>
</dbReference>
<accession>A0A835BC26</accession>
<protein>
    <recommendedName>
        <fullName evidence="9">Cytochrome P450</fullName>
    </recommendedName>
</protein>
<evidence type="ECO:0000256" key="5">
    <source>
        <dbReference type="PIRSR" id="PIRSR602401-1"/>
    </source>
</evidence>
<dbReference type="InterPro" id="IPR001128">
    <property type="entry name" value="Cyt_P450"/>
</dbReference>
<evidence type="ECO:0000313" key="8">
    <source>
        <dbReference type="Proteomes" id="UP000636709"/>
    </source>
</evidence>
<dbReference type="GO" id="GO:0005506">
    <property type="term" value="F:iron ion binding"/>
    <property type="evidence" value="ECO:0007669"/>
    <property type="project" value="InterPro"/>
</dbReference>
<keyword evidence="5" id="KW-0349">Heme</keyword>
<dbReference type="SUPFAM" id="SSF48264">
    <property type="entry name" value="Cytochrome P450"/>
    <property type="match status" value="1"/>
</dbReference>
<dbReference type="GO" id="GO:0004497">
    <property type="term" value="F:monooxygenase activity"/>
    <property type="evidence" value="ECO:0007669"/>
    <property type="project" value="InterPro"/>
</dbReference>
<feature type="region of interest" description="Disordered" evidence="6">
    <location>
        <begin position="199"/>
        <end position="256"/>
    </location>
</feature>
<evidence type="ECO:0008006" key="9">
    <source>
        <dbReference type="Google" id="ProtNLM"/>
    </source>
</evidence>
<evidence type="ECO:0000256" key="6">
    <source>
        <dbReference type="SAM" id="MobiDB-lite"/>
    </source>
</evidence>
<sequence length="883" mass="96439">MPVYRFSPRRFIRQPVSNHSCALYAVLRLRFLAPSSGLNSIVWSRAKGRAEGKIKSPSEARSLELNEQELIAHGSPSNEGKTYLALNARGNWQEGEGILNSSSRSLPPGSTRKAPARLSAGHKCSGSDHISSFFLNSDADPFEAIASLPRRFGVACGAGFSSHRRRLVLDDIDCPESESRHRTAVISPAQCAHGHLAISRPEGNPNDLTNINAGDSSLPAPTRPGHFPNRSNRPRVRRAAAPHRPPPRASPCIPGYVPRTATLLRSHSDTRRCTYTEDRYTNHPQQCTTPAAAHPTGQARACIYTRGELTAACIISTQPQLASELIHLWPVWHVDQISSRTPAVANRASENDMASSPLVSAVVHLVTEYVRASDMAIAAAVLFVCSAIRNRLTTPPGAPMMWPVVGIIPSLFAHLDDIYEWGTAALARAGGTFPYRGTWGGGSSGVVTSVPANVEHVLKTNFGNYPKGPYYRERFVELLGHGIFNADGDAWRAQRRAATAEMHSARFLEFSHGTIDALVRGKLVPLLEKISDKGEVVDLQDVLLRFTFDNICAAAFGVDAGCLAEGLPDVPFARAFERATELSLARFVTPPFVWKAKRLLGVGTERELVEATRAVRGFAKRTVAERRAELRKTGTLAGRCDLLSRLMSSSSSSSDSGGYSDEFLRDFCISFILAGRDTSSVGLAWFFWLLASHPDVESRVLADVLSSGDGGSSSMDYLHAALTESMRLYPPVPADFKEALEDDVLPDGTFVRARQRVIYYAYAMGRDKSLWGPDCLEFRPERWLNGKKSGAFAGGAESPYKYVVFNAGPRLCVGKRFAYAQMKAVAAAVLGRFRVEVMPGQGKVKPKLNTTLYMRDGLMVRFARREQRHEPGHADVPAAGGRS</sequence>
<dbReference type="InterPro" id="IPR002401">
    <property type="entry name" value="Cyt_P450_E_grp-I"/>
</dbReference>
<feature type="region of interest" description="Disordered" evidence="6">
    <location>
        <begin position="97"/>
        <end position="121"/>
    </location>
</feature>
<evidence type="ECO:0000256" key="3">
    <source>
        <dbReference type="ARBA" id="ARBA00023002"/>
    </source>
</evidence>
<keyword evidence="3" id="KW-0560">Oxidoreductase</keyword>
<organism evidence="7 8">
    <name type="scientific">Digitaria exilis</name>
    <dbReference type="NCBI Taxonomy" id="1010633"/>
    <lineage>
        <taxon>Eukaryota</taxon>
        <taxon>Viridiplantae</taxon>
        <taxon>Streptophyta</taxon>
        <taxon>Embryophyta</taxon>
        <taxon>Tracheophyta</taxon>
        <taxon>Spermatophyta</taxon>
        <taxon>Magnoliopsida</taxon>
        <taxon>Liliopsida</taxon>
        <taxon>Poales</taxon>
        <taxon>Poaceae</taxon>
        <taxon>PACMAD clade</taxon>
        <taxon>Panicoideae</taxon>
        <taxon>Panicodae</taxon>
        <taxon>Paniceae</taxon>
        <taxon>Anthephorinae</taxon>
        <taxon>Digitaria</taxon>
    </lineage>
</organism>
<dbReference type="CDD" id="cd11064">
    <property type="entry name" value="CYP86A"/>
    <property type="match status" value="1"/>
</dbReference>
<comment type="similarity">
    <text evidence="1">Belongs to the cytochrome P450 family.</text>
</comment>
<keyword evidence="2 5" id="KW-0479">Metal-binding</keyword>
<comment type="caution">
    <text evidence="7">The sequence shown here is derived from an EMBL/GenBank/DDBJ whole genome shotgun (WGS) entry which is preliminary data.</text>
</comment>
<dbReference type="GO" id="GO:0020037">
    <property type="term" value="F:heme binding"/>
    <property type="evidence" value="ECO:0007669"/>
    <property type="project" value="InterPro"/>
</dbReference>
<dbReference type="Proteomes" id="UP000636709">
    <property type="component" value="Unassembled WGS sequence"/>
</dbReference>
<dbReference type="GO" id="GO:0006629">
    <property type="term" value="P:lipid metabolic process"/>
    <property type="evidence" value="ECO:0007669"/>
    <property type="project" value="UniProtKB-ARBA"/>
</dbReference>
<dbReference type="Gene3D" id="1.10.630.10">
    <property type="entry name" value="Cytochrome P450"/>
    <property type="match status" value="1"/>
</dbReference>
<dbReference type="PANTHER" id="PTHR24296">
    <property type="entry name" value="CYTOCHROME P450"/>
    <property type="match status" value="1"/>
</dbReference>
<feature type="compositionally biased region" description="Polar residues" evidence="6">
    <location>
        <begin position="206"/>
        <end position="215"/>
    </location>
</feature>
<dbReference type="PRINTS" id="PR00385">
    <property type="entry name" value="P450"/>
</dbReference>
<keyword evidence="4 5" id="KW-0408">Iron</keyword>
<gene>
    <name evidence="7" type="ORF">HU200_039080</name>
</gene>
<dbReference type="InterPro" id="IPR036396">
    <property type="entry name" value="Cyt_P450_sf"/>
</dbReference>
<name>A0A835BC26_9POAL</name>
<keyword evidence="8" id="KW-1185">Reference proteome</keyword>
<comment type="cofactor">
    <cofactor evidence="5">
        <name>heme</name>
        <dbReference type="ChEBI" id="CHEBI:30413"/>
    </cofactor>
</comment>
<dbReference type="OrthoDB" id="1470350at2759"/>
<dbReference type="GO" id="GO:0016705">
    <property type="term" value="F:oxidoreductase activity, acting on paired donors, with incorporation or reduction of molecular oxygen"/>
    <property type="evidence" value="ECO:0007669"/>
    <property type="project" value="InterPro"/>
</dbReference>
<feature type="compositionally biased region" description="Basic residues" evidence="6">
    <location>
        <begin position="232"/>
        <end position="241"/>
    </location>
</feature>
<dbReference type="PRINTS" id="PR00463">
    <property type="entry name" value="EP450I"/>
</dbReference>
<evidence type="ECO:0000256" key="1">
    <source>
        <dbReference type="ARBA" id="ARBA00010617"/>
    </source>
</evidence>
<dbReference type="Pfam" id="PF00067">
    <property type="entry name" value="p450"/>
    <property type="match status" value="1"/>
</dbReference>
<dbReference type="InterPro" id="IPR017972">
    <property type="entry name" value="Cyt_P450_CS"/>
</dbReference>
<evidence type="ECO:0000256" key="4">
    <source>
        <dbReference type="ARBA" id="ARBA00023004"/>
    </source>
</evidence>
<dbReference type="EMBL" id="JACEFO010001924">
    <property type="protein sequence ID" value="KAF8693669.1"/>
    <property type="molecule type" value="Genomic_DNA"/>
</dbReference>